<dbReference type="InterPro" id="IPR002110">
    <property type="entry name" value="Ankyrin_rpt"/>
</dbReference>
<dbReference type="GO" id="GO:0005634">
    <property type="term" value="C:nucleus"/>
    <property type="evidence" value="ECO:0007669"/>
    <property type="project" value="TreeGrafter"/>
</dbReference>
<protein>
    <recommendedName>
        <fullName evidence="4">Cyclin-dependent kinase 2 homolog</fullName>
    </recommendedName>
    <alternativeName>
        <fullName evidence="5">Cell division control protein 2 homolog</fullName>
    </alternativeName>
    <alternativeName>
        <fullName evidence="6">cdc2-related kinase 2</fullName>
    </alternativeName>
</protein>
<evidence type="ECO:0000313" key="9">
    <source>
        <dbReference type="EMBL" id="VFU01492.1"/>
    </source>
</evidence>
<dbReference type="Gene3D" id="1.25.40.20">
    <property type="entry name" value="Ankyrin repeat-containing domain"/>
    <property type="match status" value="1"/>
</dbReference>
<organism evidence="9 10">
    <name type="scientific">Aphanomyces stellatus</name>
    <dbReference type="NCBI Taxonomy" id="120398"/>
    <lineage>
        <taxon>Eukaryota</taxon>
        <taxon>Sar</taxon>
        <taxon>Stramenopiles</taxon>
        <taxon>Oomycota</taxon>
        <taxon>Saprolegniomycetes</taxon>
        <taxon>Saprolegniales</taxon>
        <taxon>Verrucalvaceae</taxon>
        <taxon>Aphanomyces</taxon>
    </lineage>
</organism>
<comment type="subunit">
    <text evidence="3">May form a complex composed of at least the catalytic subunit CRK2 and a cyclin.</text>
</comment>
<accession>A0A485LRK6</accession>
<evidence type="ECO:0000256" key="3">
    <source>
        <dbReference type="ARBA" id="ARBA00038543"/>
    </source>
</evidence>
<dbReference type="SUPFAM" id="SSF56112">
    <property type="entry name" value="Protein kinase-like (PK-like)"/>
    <property type="match status" value="1"/>
</dbReference>
<evidence type="ECO:0000256" key="1">
    <source>
        <dbReference type="ARBA" id="ARBA00022741"/>
    </source>
</evidence>
<keyword evidence="2" id="KW-0067">ATP-binding</keyword>
<keyword evidence="1" id="KW-0547">Nucleotide-binding</keyword>
<feature type="domain" description="Protein kinase" evidence="7">
    <location>
        <begin position="337"/>
        <end position="724"/>
    </location>
</feature>
<dbReference type="Pfam" id="PF00069">
    <property type="entry name" value="Pkinase"/>
    <property type="match status" value="1"/>
</dbReference>
<evidence type="ECO:0000313" key="10">
    <source>
        <dbReference type="Proteomes" id="UP000332933"/>
    </source>
</evidence>
<dbReference type="OrthoDB" id="189491at2759"/>
<dbReference type="PANTHER" id="PTHR24056">
    <property type="entry name" value="CELL DIVISION PROTEIN KINASE"/>
    <property type="match status" value="1"/>
</dbReference>
<dbReference type="AlphaFoldDB" id="A0A485LRK6"/>
<reference evidence="9 10" key="1">
    <citation type="submission" date="2019-03" db="EMBL/GenBank/DDBJ databases">
        <authorList>
            <person name="Gaulin E."/>
            <person name="Dumas B."/>
        </authorList>
    </citation>
    <scope>NUCLEOTIDE SEQUENCE [LARGE SCALE GENOMIC DNA]</scope>
    <source>
        <strain evidence="9">CBS 568.67</strain>
    </source>
</reference>
<keyword evidence="10" id="KW-1185">Reference proteome</keyword>
<dbReference type="Proteomes" id="UP000332933">
    <property type="component" value="Unassembled WGS sequence"/>
</dbReference>
<proteinExistence type="predicted"/>
<dbReference type="GO" id="GO:0004674">
    <property type="term" value="F:protein serine/threonine kinase activity"/>
    <property type="evidence" value="ECO:0007669"/>
    <property type="project" value="TreeGrafter"/>
</dbReference>
<dbReference type="Gene3D" id="1.10.510.10">
    <property type="entry name" value="Transferase(Phosphotransferase) domain 1"/>
    <property type="match status" value="1"/>
</dbReference>
<evidence type="ECO:0000256" key="4">
    <source>
        <dbReference type="ARBA" id="ARBA00039612"/>
    </source>
</evidence>
<gene>
    <name evidence="9" type="primary">Aste57867_24858</name>
    <name evidence="8" type="ORF">As57867_024780</name>
    <name evidence="9" type="ORF">ASTE57867_24858</name>
</gene>
<dbReference type="EMBL" id="CAADRA010007478">
    <property type="protein sequence ID" value="VFU01492.1"/>
    <property type="molecule type" value="Genomic_DNA"/>
</dbReference>
<reference evidence="8" key="2">
    <citation type="submission" date="2019-06" db="EMBL/GenBank/DDBJ databases">
        <title>Genomics analysis of Aphanomyces spp. identifies a new class of oomycete effector associated with host adaptation.</title>
        <authorList>
            <person name="Gaulin E."/>
        </authorList>
    </citation>
    <scope>NUCLEOTIDE SEQUENCE</scope>
    <source>
        <strain evidence="8">CBS 578.67</strain>
    </source>
</reference>
<evidence type="ECO:0000256" key="6">
    <source>
        <dbReference type="ARBA" id="ARBA00042858"/>
    </source>
</evidence>
<sequence length="1057" mass="117709">MFSAINDGCVDQVRGALESASPRVLNHLDEEGRCILCHAICACADPSKDTDSQVEVLKHLLHSKAVDLNFQCEGGYTPLIRAVDCFPRIDIVCQICDLPGVNVNAQTDIGMTALNIAIHTCNMDLVTLLLARPDINVDLCTERDARACHNAFKHGRVDVCRALLDHTPSVGPSLAQHLPIAVMCDQYAFVECFIGQDLDGVIHRHPMFSVAKVAPFLSLESAIKLVVKDLPIRVIGTGDVVGRPMHSFTWAKFLDFQTPLATESLRLATVKAILSAPELNTAHLMAARQLALSLDQRGQTVLHITDIATRDYLKSVLFFCGRYDISPAPPIYVSPSTVVVHAIDHGLFQQVFQCEAKANRLSKEAFGKCIECFSDDVECINEWYDIIKARSTDVEDDEPLDVEEAFPDETISEMEFTRFAHLHFGDVANVVLKFKRNQDDFERANDAIHKMGSQEAVFISHVWPSVSPSVVQEGTKALVLPSANGLSMAKFHHVLVMPVASQTLETIFSNEKPNDTAIQELLCPVVMALGNLNNAKLVHGDLTKRNILRVYGRIQLADFDAATPVGHDIGVKFTSGILPPEMFYKIEDEADEAVHELYWRVGDDIWRKMKPRGGGYVVRSFRHGVPTTGLPYRPLKASHAIDMWALGCMLFEMHAKAPLVPVDRDGDVVAEAIGQAATWTQEALEDHIRHHIVNELARDLILALLVVNPTSRIDISQVMTHRYFDPDGKTTGKLNKVTAMPLIQVSYTDAVTRDQVNYLAKTKEQILHGVFPATDVGVPTSFAILPFDLRDQNLKVENVLLQFKSFLDELHQIGDKFIDVIKTNEPIGSLFSFTTAPDMLYLYLVDELNGVLVLPDSKTSLYPLPIPAKSGDLRLLFTLAMPYVQAGFRLLKGANMIKGMYRAMGVPSNVAFVGRWGEYLGDTIKVLSVCTFDTIQAAVDKQEKHVPVERIRRVAQFHLVRLFERHDPDRQFAGMWRTFGANGQAIWTRRTFIEKFEANRPLPPAITDGDIQKLTVQQIYALAREEIKAATIAIYVEKQKPIVNATKQSPKLNCTLM</sequence>
<dbReference type="InterPro" id="IPR036770">
    <property type="entry name" value="Ankyrin_rpt-contain_sf"/>
</dbReference>
<name>A0A485LRK6_9STRA</name>
<evidence type="ECO:0000259" key="7">
    <source>
        <dbReference type="PROSITE" id="PS50011"/>
    </source>
</evidence>
<dbReference type="SMART" id="SM00220">
    <property type="entry name" value="S_TKc"/>
    <property type="match status" value="1"/>
</dbReference>
<dbReference type="InterPro" id="IPR011009">
    <property type="entry name" value="Kinase-like_dom_sf"/>
</dbReference>
<dbReference type="GO" id="GO:0005524">
    <property type="term" value="F:ATP binding"/>
    <property type="evidence" value="ECO:0007669"/>
    <property type="project" value="UniProtKB-KW"/>
</dbReference>
<dbReference type="PROSITE" id="PS50011">
    <property type="entry name" value="PROTEIN_KINASE_DOM"/>
    <property type="match status" value="1"/>
</dbReference>
<evidence type="ECO:0000256" key="5">
    <source>
        <dbReference type="ARBA" id="ARBA00041902"/>
    </source>
</evidence>
<dbReference type="SMART" id="SM00248">
    <property type="entry name" value="ANK"/>
    <property type="match status" value="4"/>
</dbReference>
<evidence type="ECO:0000256" key="2">
    <source>
        <dbReference type="ARBA" id="ARBA00022840"/>
    </source>
</evidence>
<dbReference type="InterPro" id="IPR050108">
    <property type="entry name" value="CDK"/>
</dbReference>
<dbReference type="Pfam" id="PF12796">
    <property type="entry name" value="Ank_2"/>
    <property type="match status" value="1"/>
</dbReference>
<dbReference type="SUPFAM" id="SSF48403">
    <property type="entry name" value="Ankyrin repeat"/>
    <property type="match status" value="1"/>
</dbReference>
<dbReference type="EMBL" id="VJMH01007452">
    <property type="protein sequence ID" value="KAF0683078.1"/>
    <property type="molecule type" value="Genomic_DNA"/>
</dbReference>
<evidence type="ECO:0000313" key="8">
    <source>
        <dbReference type="EMBL" id="KAF0683078.1"/>
    </source>
</evidence>
<dbReference type="InterPro" id="IPR000719">
    <property type="entry name" value="Prot_kinase_dom"/>
</dbReference>